<dbReference type="OrthoDB" id="3700439at2"/>
<protein>
    <submittedName>
        <fullName evidence="3">Uncharacterized protein</fullName>
    </submittedName>
</protein>
<name>A0A024K0T6_9MYCO</name>
<evidence type="ECO:0000256" key="1">
    <source>
        <dbReference type="SAM" id="Coils"/>
    </source>
</evidence>
<dbReference type="Proteomes" id="UP000028880">
    <property type="component" value="Unassembled WGS sequence"/>
</dbReference>
<accession>A0A024K0T6</accession>
<dbReference type="AlphaFoldDB" id="A0A024K0T6"/>
<dbReference type="HOGENOM" id="CLU_089280_0_0_11"/>
<dbReference type="RefSeq" id="WP_139830123.1">
    <property type="nucleotide sequence ID" value="NZ_HG964446.1"/>
</dbReference>
<dbReference type="EMBL" id="HG964446">
    <property type="protein sequence ID" value="CDO89536.1"/>
    <property type="molecule type" value="Genomic_DNA"/>
</dbReference>
<organism evidence="3">
    <name type="scientific">Mycobacterium triplex</name>
    <dbReference type="NCBI Taxonomy" id="47839"/>
    <lineage>
        <taxon>Bacteria</taxon>
        <taxon>Bacillati</taxon>
        <taxon>Actinomycetota</taxon>
        <taxon>Actinomycetes</taxon>
        <taxon>Mycobacteriales</taxon>
        <taxon>Mycobacteriaceae</taxon>
        <taxon>Mycobacterium</taxon>
        <taxon>Mycobacterium simiae complex</taxon>
    </lineage>
</organism>
<gene>
    <name evidence="3" type="ORF">BN973_03913</name>
</gene>
<evidence type="ECO:0000256" key="2">
    <source>
        <dbReference type="SAM" id="Phobius"/>
    </source>
</evidence>
<keyword evidence="2" id="KW-1133">Transmembrane helix</keyword>
<proteinExistence type="predicted"/>
<sequence length="272" mass="31069">MRAEAWASWAAWATVIVAAVAAYLALRQVYEAKATRESAKQPHVIAFLDMNQKNWQWFDLVIKNFGPTTAYNIKVKLPSLKVVPYTTNQGVDVSELYVPTDITTLAPGQEWRTIWDSAIDREEHKPELVSQYVGRLEYSERVDSNSKRHTVQISLDTKMFRNSMRFSDEQPSNPIVGILSQIAATLSQYQNEHEGIWVYPLSADEQRRHLQEQEATRREKQQELNDLVDRALGKRTKLKFGPDDGRDAAITDGETTTVVEFKNHTDTKDGTK</sequence>
<reference evidence="3" key="1">
    <citation type="journal article" date="2014" name="Genome Announc.">
        <title>Draft Genome Sequence of Mycobacterium triplex DSM 44626.</title>
        <authorList>
            <person name="Sassi M."/>
            <person name="Croce O."/>
            <person name="Robert C."/>
            <person name="Raoult D."/>
            <person name="Drancourt M."/>
        </authorList>
    </citation>
    <scope>NUCLEOTIDE SEQUENCE [LARGE SCALE GENOMIC DNA]</scope>
    <source>
        <strain evidence="3">DSM 44626</strain>
    </source>
</reference>
<keyword evidence="2" id="KW-0812">Transmembrane</keyword>
<reference evidence="3" key="2">
    <citation type="submission" date="2014-04" db="EMBL/GenBank/DDBJ databases">
        <authorList>
            <person name="Urmite Genomes U."/>
        </authorList>
    </citation>
    <scope>NUCLEOTIDE SEQUENCE</scope>
    <source>
        <strain evidence="3">DSM 44626</strain>
    </source>
</reference>
<feature type="coiled-coil region" evidence="1">
    <location>
        <begin position="203"/>
        <end position="230"/>
    </location>
</feature>
<evidence type="ECO:0000313" key="3">
    <source>
        <dbReference type="EMBL" id="CDO89536.1"/>
    </source>
</evidence>
<feature type="transmembrane region" description="Helical" evidence="2">
    <location>
        <begin position="6"/>
        <end position="26"/>
    </location>
</feature>
<keyword evidence="2" id="KW-0472">Membrane</keyword>
<keyword evidence="1" id="KW-0175">Coiled coil</keyword>